<protein>
    <recommendedName>
        <fullName evidence="1">Zinc finger CHCC-type domain-containing protein</fullName>
    </recommendedName>
</protein>
<evidence type="ECO:0000313" key="2">
    <source>
        <dbReference type="EMBL" id="PIT39403.1"/>
    </source>
</evidence>
<dbReference type="InterPro" id="IPR019401">
    <property type="entry name" value="Znf_CHCC"/>
</dbReference>
<dbReference type="OrthoDB" id="9806844at2"/>
<feature type="domain" description="Zinc finger CHCC-type" evidence="1">
    <location>
        <begin position="19"/>
        <end position="53"/>
    </location>
</feature>
<dbReference type="RefSeq" id="WP_100141495.1">
    <property type="nucleotide sequence ID" value="NZ_CP159584.2"/>
</dbReference>
<comment type="caution">
    <text evidence="2">The sequence shown here is derived from an EMBL/GenBank/DDBJ whole genome shotgun (WGS) entry which is preliminary data.</text>
</comment>
<reference evidence="2" key="1">
    <citation type="journal article" date="2017" name="MBio">
        <title>Type VI secretion-mediated competition in the bee gut microbiome.</title>
        <authorList>
            <person name="Steele M.I."/>
            <person name="Kwong W.K."/>
            <person name="Powell J.E."/>
            <person name="Whiteley M."/>
            <person name="Moran N.A."/>
        </authorList>
    </citation>
    <scope>NUCLEOTIDE SEQUENCE [LARGE SCALE GENOMIC DNA]</scope>
    <source>
        <strain evidence="2">WkB273</strain>
    </source>
</reference>
<proteinExistence type="predicted"/>
<accession>A0A2N9X6Y9</accession>
<dbReference type="Proteomes" id="UP000230202">
    <property type="component" value="Unassembled WGS sequence"/>
</dbReference>
<evidence type="ECO:0000259" key="1">
    <source>
        <dbReference type="Pfam" id="PF10276"/>
    </source>
</evidence>
<dbReference type="Pfam" id="PF10276">
    <property type="entry name" value="zf-CHCC"/>
    <property type="match status" value="1"/>
</dbReference>
<gene>
    <name evidence="2" type="ORF">BHC54_05560</name>
</gene>
<organism evidence="2 3">
    <name type="scientific">Snodgrassella alvi</name>
    <dbReference type="NCBI Taxonomy" id="1196083"/>
    <lineage>
        <taxon>Bacteria</taxon>
        <taxon>Pseudomonadati</taxon>
        <taxon>Pseudomonadota</taxon>
        <taxon>Betaproteobacteria</taxon>
        <taxon>Neisseriales</taxon>
        <taxon>Neisseriaceae</taxon>
        <taxon>Snodgrassella</taxon>
    </lineage>
</organism>
<sequence>MSHSAPSMITITPHDLPLICTGPENETWNGHPRVFLPIQSNSSIECPYCGQHYHLNGIAEQHH</sequence>
<name>A0A2N9X6Y9_9NEIS</name>
<keyword evidence="3" id="KW-1185">Reference proteome</keyword>
<evidence type="ECO:0000313" key="3">
    <source>
        <dbReference type="Proteomes" id="UP000230202"/>
    </source>
</evidence>
<dbReference type="EMBL" id="MEIL01000027">
    <property type="protein sequence ID" value="PIT39403.1"/>
    <property type="molecule type" value="Genomic_DNA"/>
</dbReference>
<dbReference type="Gene3D" id="2.60.260.40">
    <property type="entry name" value="q5lls5 like domains"/>
    <property type="match status" value="1"/>
</dbReference>
<dbReference type="AlphaFoldDB" id="A0A2N9X6Y9"/>